<dbReference type="InterPro" id="IPR000184">
    <property type="entry name" value="Bac_surfAg_D15"/>
</dbReference>
<keyword evidence="2" id="KW-0812">Transmembrane</keyword>
<dbReference type="PANTHER" id="PTHR12815:SF42">
    <property type="entry name" value="BACTERIAL SURFACE ANTIGEN (D15) DOMAIN-CONTAINING PROTEIN"/>
    <property type="match status" value="1"/>
</dbReference>
<keyword evidence="8" id="KW-1185">Reference proteome</keyword>
<keyword evidence="2" id="KW-1134">Transmembrane beta strand</keyword>
<reference evidence="8" key="1">
    <citation type="submission" date="2017-05" db="EMBL/GenBank/DDBJ databases">
        <authorList>
            <person name="Rodrigo-Torres L."/>
            <person name="Arahal R. D."/>
            <person name="Lucena T."/>
        </authorList>
    </citation>
    <scope>NUCLEOTIDE SEQUENCE [LARGE SCALE GENOMIC DNA]</scope>
    <source>
        <strain evidence="8">CECT 8621</strain>
    </source>
</reference>
<dbReference type="Gene3D" id="2.40.160.50">
    <property type="entry name" value="membrane protein fhac: a member of the omp85/tpsb transporter family"/>
    <property type="match status" value="1"/>
</dbReference>
<dbReference type="GO" id="GO:0019867">
    <property type="term" value="C:outer membrane"/>
    <property type="evidence" value="ECO:0007669"/>
    <property type="project" value="InterPro"/>
</dbReference>
<dbReference type="InterPro" id="IPR039910">
    <property type="entry name" value="D15-like"/>
</dbReference>
<dbReference type="Pfam" id="PF07244">
    <property type="entry name" value="POTRA"/>
    <property type="match status" value="1"/>
</dbReference>
<evidence type="ECO:0000259" key="5">
    <source>
        <dbReference type="Pfam" id="PF01103"/>
    </source>
</evidence>
<dbReference type="Gene3D" id="3.10.20.310">
    <property type="entry name" value="membrane protein fhac"/>
    <property type="match status" value="1"/>
</dbReference>
<evidence type="ECO:0000256" key="4">
    <source>
        <dbReference type="SAM" id="SignalP"/>
    </source>
</evidence>
<accession>A0A238JJ51</accession>
<feature type="chain" id="PRO_5012466748" evidence="4">
    <location>
        <begin position="24"/>
        <end position="596"/>
    </location>
</feature>
<comment type="subcellular location">
    <subcellularLocation>
        <location evidence="1">Membrane</location>
    </subcellularLocation>
</comment>
<dbReference type="OrthoDB" id="9769707at2"/>
<sequence>MHARMIKAAGLALSLLWAGAVNATEVRLSAPTAGDDLQDDLRAASLAIAANEEKATKPQDLLAAARADYAQLIGVLYAMGYYSPVINILVDGREAASIPPFATPKTIDKIRLKVTPGPKFKFSQARVAPLANSTVLPEGFAVGEPAKSTLIQEAAQAGVSGYRDVGFAKARIAGQNITADHRARTLAADIQLDPGRRLQFGDLIITSESRVREKRIREIAGLPSGETFSPEELEDAASRLRRSGAFRSVALLEAETPNADDTLDIEAALVDEKKRRFGFGAEVSSLEGLGVSAYWMHRNLLGGAERLRIEGEVKGIAGDSGGVDYRLGATITRPATFDEDTRLLVLGELEELDEPDFFERKATVGASLFRQFSDVLEVGAGVRFRYSEVRDDLGERTFTHLTIPVTAAWDRRNNPLNPVGGFYLQATGEPFVGVSGSQSGARVYADARAYEGLGADDRFVVAGRLQFGSVIGAEIVDVPPDMLFFSGGGGTVRGQPYQSLNVDLPSGDSTGGRAFLGASAEVRVGVTDSISVVGFADAGFIGADSWPGDNGAWHSGAGLGLRYETGIGPIRLDVATPIGGATGDGIHIYVGIGQAF</sequence>
<evidence type="ECO:0000313" key="7">
    <source>
        <dbReference type="EMBL" id="SMX30701.1"/>
    </source>
</evidence>
<name>A0A238JJ51_9RHOB</name>
<dbReference type="Pfam" id="PF01103">
    <property type="entry name" value="Omp85"/>
    <property type="match status" value="1"/>
</dbReference>
<feature type="signal peptide" evidence="4">
    <location>
        <begin position="1"/>
        <end position="23"/>
    </location>
</feature>
<protein>
    <submittedName>
        <fullName evidence="7">Translocation and assembly module TamA</fullName>
    </submittedName>
</protein>
<keyword evidence="4" id="KW-0732">Signal</keyword>
<evidence type="ECO:0000256" key="2">
    <source>
        <dbReference type="ARBA" id="ARBA00022452"/>
    </source>
</evidence>
<evidence type="ECO:0000256" key="3">
    <source>
        <dbReference type="ARBA" id="ARBA00023136"/>
    </source>
</evidence>
<gene>
    <name evidence="7" type="primary">tamA</name>
    <name evidence="7" type="ORF">COL8621_00062</name>
</gene>
<evidence type="ECO:0000313" key="8">
    <source>
        <dbReference type="Proteomes" id="UP000202922"/>
    </source>
</evidence>
<feature type="domain" description="POTRA" evidence="6">
    <location>
        <begin position="200"/>
        <end position="261"/>
    </location>
</feature>
<dbReference type="PANTHER" id="PTHR12815">
    <property type="entry name" value="SORTING AND ASSEMBLY MACHINERY SAMM50 PROTEIN FAMILY MEMBER"/>
    <property type="match status" value="1"/>
</dbReference>
<proteinExistence type="predicted"/>
<dbReference type="InterPro" id="IPR010827">
    <property type="entry name" value="BamA/TamA_POTRA"/>
</dbReference>
<dbReference type="AlphaFoldDB" id="A0A238JJ51"/>
<dbReference type="EMBL" id="FXYE01000001">
    <property type="protein sequence ID" value="SMX30701.1"/>
    <property type="molecule type" value="Genomic_DNA"/>
</dbReference>
<feature type="domain" description="Bacterial surface antigen (D15)" evidence="5">
    <location>
        <begin position="299"/>
        <end position="596"/>
    </location>
</feature>
<dbReference type="Proteomes" id="UP000202922">
    <property type="component" value="Unassembled WGS sequence"/>
</dbReference>
<evidence type="ECO:0000259" key="6">
    <source>
        <dbReference type="Pfam" id="PF07244"/>
    </source>
</evidence>
<organism evidence="7 8">
    <name type="scientific">Actibacterium lipolyticum</name>
    <dbReference type="NCBI Taxonomy" id="1524263"/>
    <lineage>
        <taxon>Bacteria</taxon>
        <taxon>Pseudomonadati</taxon>
        <taxon>Pseudomonadota</taxon>
        <taxon>Alphaproteobacteria</taxon>
        <taxon>Rhodobacterales</taxon>
        <taxon>Roseobacteraceae</taxon>
        <taxon>Actibacterium</taxon>
    </lineage>
</organism>
<keyword evidence="3" id="KW-0472">Membrane</keyword>
<evidence type="ECO:0000256" key="1">
    <source>
        <dbReference type="ARBA" id="ARBA00004370"/>
    </source>
</evidence>